<proteinExistence type="predicted"/>
<feature type="signal peptide" evidence="1">
    <location>
        <begin position="1"/>
        <end position="26"/>
    </location>
</feature>
<protein>
    <recommendedName>
        <fullName evidence="4">Secreted protein</fullName>
    </recommendedName>
</protein>
<dbReference type="Proteomes" id="UP000250434">
    <property type="component" value="Chromosome"/>
</dbReference>
<keyword evidence="1" id="KW-0732">Signal</keyword>
<dbReference type="AlphaFoldDB" id="A0A344L0Q3"/>
<sequence>MAGRFAAALFAGSLTALCLLAPSASAAQRSWSPDPRGPGDTYPGNWHCNTGPYVDACVINSHNGTQPVYKAVMVVKNDTNLGIQLSAPVINMWAGPSTSKQIRDDGCYNSGLSSEYAAACYGTAATLSVVCSIKPGATYVTANAAVNVDGARQTKVSMVEVNC</sequence>
<feature type="chain" id="PRO_5039443192" description="Secreted protein" evidence="1">
    <location>
        <begin position="27"/>
        <end position="163"/>
    </location>
</feature>
<dbReference type="EMBL" id="CP015163">
    <property type="protein sequence ID" value="AXB41627.1"/>
    <property type="molecule type" value="Genomic_DNA"/>
</dbReference>
<reference evidence="2 3" key="1">
    <citation type="submission" date="2016-04" db="EMBL/GenBank/DDBJ databases">
        <title>Complete genome sequence and analysis of deep-sea sediment isolate, Amycolatopsis sp. WP1.</title>
        <authorList>
            <person name="Wang H."/>
            <person name="Chen S."/>
            <person name="Wu Q."/>
        </authorList>
    </citation>
    <scope>NUCLEOTIDE SEQUENCE [LARGE SCALE GENOMIC DNA]</scope>
    <source>
        <strain evidence="2 3">WP1</strain>
    </source>
</reference>
<name>A0A344L0Q3_9PSEU</name>
<organism evidence="2 3">
    <name type="scientific">Amycolatopsis albispora</name>
    <dbReference type="NCBI Taxonomy" id="1804986"/>
    <lineage>
        <taxon>Bacteria</taxon>
        <taxon>Bacillati</taxon>
        <taxon>Actinomycetota</taxon>
        <taxon>Actinomycetes</taxon>
        <taxon>Pseudonocardiales</taxon>
        <taxon>Pseudonocardiaceae</taxon>
        <taxon>Amycolatopsis</taxon>
    </lineage>
</organism>
<dbReference type="KEGG" id="aab:A4R43_03085"/>
<accession>A0A344L0Q3</accession>
<evidence type="ECO:0000256" key="1">
    <source>
        <dbReference type="SAM" id="SignalP"/>
    </source>
</evidence>
<dbReference type="OrthoDB" id="9925744at2"/>
<evidence type="ECO:0008006" key="4">
    <source>
        <dbReference type="Google" id="ProtNLM"/>
    </source>
</evidence>
<evidence type="ECO:0000313" key="2">
    <source>
        <dbReference type="EMBL" id="AXB41627.1"/>
    </source>
</evidence>
<keyword evidence="3" id="KW-1185">Reference proteome</keyword>
<gene>
    <name evidence="2" type="ORF">A4R43_03085</name>
</gene>
<evidence type="ECO:0000313" key="3">
    <source>
        <dbReference type="Proteomes" id="UP000250434"/>
    </source>
</evidence>